<protein>
    <submittedName>
        <fullName evidence="1">Uncharacterized protein</fullName>
    </submittedName>
</protein>
<name>A0A0E9RN98_ANGAN</name>
<organism evidence="1">
    <name type="scientific">Anguilla anguilla</name>
    <name type="common">European freshwater eel</name>
    <name type="synonym">Muraena anguilla</name>
    <dbReference type="NCBI Taxonomy" id="7936"/>
    <lineage>
        <taxon>Eukaryota</taxon>
        <taxon>Metazoa</taxon>
        <taxon>Chordata</taxon>
        <taxon>Craniata</taxon>
        <taxon>Vertebrata</taxon>
        <taxon>Euteleostomi</taxon>
        <taxon>Actinopterygii</taxon>
        <taxon>Neopterygii</taxon>
        <taxon>Teleostei</taxon>
        <taxon>Anguilliformes</taxon>
        <taxon>Anguillidae</taxon>
        <taxon>Anguilla</taxon>
    </lineage>
</organism>
<reference evidence="1" key="2">
    <citation type="journal article" date="2015" name="Fish Shellfish Immunol.">
        <title>Early steps in the European eel (Anguilla anguilla)-Vibrio vulnificus interaction in the gills: Role of the RtxA13 toxin.</title>
        <authorList>
            <person name="Callol A."/>
            <person name="Pajuelo D."/>
            <person name="Ebbesson L."/>
            <person name="Teles M."/>
            <person name="MacKenzie S."/>
            <person name="Amaro C."/>
        </authorList>
    </citation>
    <scope>NUCLEOTIDE SEQUENCE</scope>
</reference>
<dbReference type="EMBL" id="GBXM01078003">
    <property type="protein sequence ID" value="JAH30574.1"/>
    <property type="molecule type" value="Transcribed_RNA"/>
</dbReference>
<accession>A0A0E9RN98</accession>
<evidence type="ECO:0000313" key="1">
    <source>
        <dbReference type="EMBL" id="JAH30574.1"/>
    </source>
</evidence>
<proteinExistence type="predicted"/>
<sequence length="24" mass="2722">MNTVQILSEAVRPSMHHSVVRCLN</sequence>
<dbReference type="AlphaFoldDB" id="A0A0E9RN98"/>
<reference evidence="1" key="1">
    <citation type="submission" date="2014-11" db="EMBL/GenBank/DDBJ databases">
        <authorList>
            <person name="Amaro Gonzalez C."/>
        </authorList>
    </citation>
    <scope>NUCLEOTIDE SEQUENCE</scope>
</reference>